<dbReference type="Pfam" id="PF00392">
    <property type="entry name" value="GntR"/>
    <property type="match status" value="1"/>
</dbReference>
<keyword evidence="6" id="KW-1185">Reference proteome</keyword>
<name>A0A1M6NEA0_9BACL</name>
<dbReference type="SMART" id="SM00345">
    <property type="entry name" value="HTH_GNTR"/>
    <property type="match status" value="1"/>
</dbReference>
<gene>
    <name evidence="5" type="ORF">SAMN05443507_10613</name>
</gene>
<dbReference type="CDD" id="cd07377">
    <property type="entry name" value="WHTH_GntR"/>
    <property type="match status" value="1"/>
</dbReference>
<evidence type="ECO:0000256" key="1">
    <source>
        <dbReference type="ARBA" id="ARBA00023015"/>
    </source>
</evidence>
<dbReference type="GO" id="GO:0003677">
    <property type="term" value="F:DNA binding"/>
    <property type="evidence" value="ECO:0007669"/>
    <property type="project" value="UniProtKB-KW"/>
</dbReference>
<evidence type="ECO:0000256" key="2">
    <source>
        <dbReference type="ARBA" id="ARBA00023125"/>
    </source>
</evidence>
<keyword evidence="3" id="KW-0804">Transcription</keyword>
<dbReference type="PANTHER" id="PTHR43537:SF5">
    <property type="entry name" value="UXU OPERON TRANSCRIPTIONAL REGULATOR"/>
    <property type="match status" value="1"/>
</dbReference>
<evidence type="ECO:0000313" key="6">
    <source>
        <dbReference type="Proteomes" id="UP000184016"/>
    </source>
</evidence>
<dbReference type="Pfam" id="PF07729">
    <property type="entry name" value="FCD"/>
    <property type="match status" value="1"/>
</dbReference>
<accession>A0A1M6NEA0</accession>
<dbReference type="EMBL" id="FRAF01000006">
    <property type="protein sequence ID" value="SHJ93949.1"/>
    <property type="molecule type" value="Genomic_DNA"/>
</dbReference>
<dbReference type="SMART" id="SM00895">
    <property type="entry name" value="FCD"/>
    <property type="match status" value="1"/>
</dbReference>
<dbReference type="Gene3D" id="1.10.10.10">
    <property type="entry name" value="Winged helix-like DNA-binding domain superfamily/Winged helix DNA-binding domain"/>
    <property type="match status" value="1"/>
</dbReference>
<dbReference type="PANTHER" id="PTHR43537">
    <property type="entry name" value="TRANSCRIPTIONAL REGULATOR, GNTR FAMILY"/>
    <property type="match status" value="1"/>
</dbReference>
<organism evidence="5 6">
    <name type="scientific">Alicyclobacillus tolerans</name>
    <dbReference type="NCBI Taxonomy" id="90970"/>
    <lineage>
        <taxon>Bacteria</taxon>
        <taxon>Bacillati</taxon>
        <taxon>Bacillota</taxon>
        <taxon>Bacilli</taxon>
        <taxon>Bacillales</taxon>
        <taxon>Alicyclobacillaceae</taxon>
        <taxon>Alicyclobacillus</taxon>
    </lineage>
</organism>
<dbReference type="STRING" id="1830138.SAMN05443507_10613"/>
<dbReference type="InterPro" id="IPR000524">
    <property type="entry name" value="Tscrpt_reg_HTH_GntR"/>
</dbReference>
<sequence>MERTYFTDNKSEVSLTNPLPMQIADWLAERIFNGELPRGHRLKEEELASMFKTSRAPIREALYLLQLDGLVERLPRRGTVVREYSDDDIRDLYEVRSILELSTIDRLMTRWNHEIYSSFQDILHQMQTSVVDGDNQAYSQYNSMFHESLFQFSGSQILFRLYQQLGYPLKYLLQFSTQTKEQMEKSYLEHASIIEMLHQGRFQEAKEILASNVKNGLCRVIESRHSLKEK</sequence>
<dbReference type="InterPro" id="IPR036388">
    <property type="entry name" value="WH-like_DNA-bd_sf"/>
</dbReference>
<dbReference type="SUPFAM" id="SSF46785">
    <property type="entry name" value="Winged helix' DNA-binding domain"/>
    <property type="match status" value="1"/>
</dbReference>
<reference evidence="6" key="1">
    <citation type="submission" date="2016-11" db="EMBL/GenBank/DDBJ databases">
        <authorList>
            <person name="Varghese N."/>
            <person name="Submissions S."/>
        </authorList>
    </citation>
    <scope>NUCLEOTIDE SEQUENCE [LARGE SCALE GENOMIC DNA]</scope>
    <source>
        <strain evidence="6">USBA-503</strain>
    </source>
</reference>
<dbReference type="InterPro" id="IPR008920">
    <property type="entry name" value="TF_FadR/GntR_C"/>
</dbReference>
<evidence type="ECO:0000256" key="3">
    <source>
        <dbReference type="ARBA" id="ARBA00023163"/>
    </source>
</evidence>
<dbReference type="Gene3D" id="1.20.120.530">
    <property type="entry name" value="GntR ligand-binding domain-like"/>
    <property type="match status" value="1"/>
</dbReference>
<protein>
    <submittedName>
        <fullName evidence="5">Transcriptional regulator, GntR family</fullName>
    </submittedName>
</protein>
<evidence type="ECO:0000313" key="5">
    <source>
        <dbReference type="EMBL" id="SHJ93949.1"/>
    </source>
</evidence>
<dbReference type="SUPFAM" id="SSF48008">
    <property type="entry name" value="GntR ligand-binding domain-like"/>
    <property type="match status" value="1"/>
</dbReference>
<dbReference type="Proteomes" id="UP000184016">
    <property type="component" value="Unassembled WGS sequence"/>
</dbReference>
<dbReference type="AlphaFoldDB" id="A0A1M6NEA0"/>
<keyword evidence="2" id="KW-0238">DNA-binding</keyword>
<dbReference type="InterPro" id="IPR036390">
    <property type="entry name" value="WH_DNA-bd_sf"/>
</dbReference>
<proteinExistence type="predicted"/>
<dbReference type="PROSITE" id="PS50949">
    <property type="entry name" value="HTH_GNTR"/>
    <property type="match status" value="1"/>
</dbReference>
<evidence type="ECO:0000259" key="4">
    <source>
        <dbReference type="PROSITE" id="PS50949"/>
    </source>
</evidence>
<feature type="domain" description="HTH gntR-type" evidence="4">
    <location>
        <begin position="17"/>
        <end position="84"/>
    </location>
</feature>
<keyword evidence="1" id="KW-0805">Transcription regulation</keyword>
<dbReference type="InterPro" id="IPR011711">
    <property type="entry name" value="GntR_C"/>
</dbReference>
<dbReference type="GO" id="GO:0003700">
    <property type="term" value="F:DNA-binding transcription factor activity"/>
    <property type="evidence" value="ECO:0007669"/>
    <property type="project" value="InterPro"/>
</dbReference>